<dbReference type="Proteomes" id="UP000177481">
    <property type="component" value="Unassembled WGS sequence"/>
</dbReference>
<comment type="caution">
    <text evidence="1">The sequence shown here is derived from an EMBL/GenBank/DDBJ whole genome shotgun (WGS) entry which is preliminary data.</text>
</comment>
<dbReference type="AlphaFoldDB" id="A0A1F5ECG6"/>
<evidence type="ECO:0000313" key="1">
    <source>
        <dbReference type="EMBL" id="OGD65075.1"/>
    </source>
</evidence>
<name>A0A1F5ECG6_9BACT</name>
<organism evidence="1 2">
    <name type="scientific">Candidatus Berkelbacteria bacterium RIFCSPLOWO2_01_FULL_50_28</name>
    <dbReference type="NCBI Taxonomy" id="1797471"/>
    <lineage>
        <taxon>Bacteria</taxon>
        <taxon>Candidatus Berkelbacteria</taxon>
    </lineage>
</organism>
<protein>
    <submittedName>
        <fullName evidence="1">Uncharacterized protein</fullName>
    </submittedName>
</protein>
<evidence type="ECO:0000313" key="2">
    <source>
        <dbReference type="Proteomes" id="UP000177481"/>
    </source>
</evidence>
<reference evidence="1 2" key="1">
    <citation type="journal article" date="2016" name="Nat. Commun.">
        <title>Thousands of microbial genomes shed light on interconnected biogeochemical processes in an aquifer system.</title>
        <authorList>
            <person name="Anantharaman K."/>
            <person name="Brown C.T."/>
            <person name="Hug L.A."/>
            <person name="Sharon I."/>
            <person name="Castelle C.J."/>
            <person name="Probst A.J."/>
            <person name="Thomas B.C."/>
            <person name="Singh A."/>
            <person name="Wilkins M.J."/>
            <person name="Karaoz U."/>
            <person name="Brodie E.L."/>
            <person name="Williams K.H."/>
            <person name="Hubbard S.S."/>
            <person name="Banfield J.F."/>
        </authorList>
    </citation>
    <scope>NUCLEOTIDE SEQUENCE [LARGE SCALE GENOMIC DNA]</scope>
</reference>
<dbReference type="EMBL" id="MEZX01000001">
    <property type="protein sequence ID" value="OGD65075.1"/>
    <property type="molecule type" value="Genomic_DNA"/>
</dbReference>
<gene>
    <name evidence="1" type="ORF">A3A71_03235</name>
</gene>
<sequence>MAGTRASLSAGKGAVSKFQLADKSEGTITIGTTEVNVKVGGTDTNFQKICGVLIEYKGGVWGETMSEAETAVFLNGVKAFLECTGGTFGWPKPFP</sequence>
<accession>A0A1F5ECG6</accession>
<proteinExistence type="predicted"/>